<dbReference type="InterPro" id="IPR045584">
    <property type="entry name" value="Pilin-like"/>
</dbReference>
<dbReference type="Gene3D" id="3.30.700.10">
    <property type="entry name" value="Glycoprotein, Type 4 Pilin"/>
    <property type="match status" value="1"/>
</dbReference>
<dbReference type="NCBIfam" id="TIGR02532">
    <property type="entry name" value="IV_pilin_GFxxxE"/>
    <property type="match status" value="1"/>
</dbReference>
<dbReference type="Proteomes" id="UP000315471">
    <property type="component" value="Unassembled WGS sequence"/>
</dbReference>
<proteinExistence type="predicted"/>
<dbReference type="AlphaFoldDB" id="A0A5C6DLE3"/>
<evidence type="ECO:0000313" key="3">
    <source>
        <dbReference type="EMBL" id="TWU35746.1"/>
    </source>
</evidence>
<dbReference type="PANTHER" id="PTHR30093:SF2">
    <property type="entry name" value="TYPE II SECRETION SYSTEM PROTEIN H"/>
    <property type="match status" value="1"/>
</dbReference>
<gene>
    <name evidence="3" type="ORF">Q31b_51810</name>
</gene>
<evidence type="ECO:0000256" key="1">
    <source>
        <dbReference type="SAM" id="Phobius"/>
    </source>
</evidence>
<accession>A0A5C6DLE3</accession>
<sequence length="418" mass="44691">MQGFVYALINVRALGKDSLAAPSKLALANNKTIYRTGGISMFCPSIIRTHQNTPSPSSHSHPNGKPSGFTLVELLVVIAIIGVLVGLLLPAVQAAREAARRMSCSNNLRQIGLAAHNYHSAYNRFPSGYVSFATNNGVAPPQAMIDPVTWDAAPGWGWAAGLLPFAEATAVSDSLHYDQPIWAPVNSQAISARIPMFLCPSTTGGDDAFAVLDEAGNPLRFGGKEVWLGRSHYVASHGQESCWGECGSAATGEVFTNIYTSETKIVPVDGDASRIADGPFYRNSKTRFRDLLDGTSNTIFFGEHSSALSEKTWVGVVPGASTHPRFSSPENGPDAAATLTLVHAGPSGGELDITGSPIIHPVNFPTYHVGQMFSEHPGGGYICMGDGSVRFVSNFVDLLLWAELSSMDEHEVIDWEKF</sequence>
<keyword evidence="4" id="KW-1185">Reference proteome</keyword>
<dbReference type="SUPFAM" id="SSF54523">
    <property type="entry name" value="Pili subunits"/>
    <property type="match status" value="1"/>
</dbReference>
<dbReference type="EMBL" id="SJPY01000009">
    <property type="protein sequence ID" value="TWU35746.1"/>
    <property type="molecule type" value="Genomic_DNA"/>
</dbReference>
<feature type="transmembrane region" description="Helical" evidence="1">
    <location>
        <begin position="69"/>
        <end position="92"/>
    </location>
</feature>
<evidence type="ECO:0000259" key="2">
    <source>
        <dbReference type="Pfam" id="PF07596"/>
    </source>
</evidence>
<comment type="caution">
    <text evidence="3">The sequence shown here is derived from an EMBL/GenBank/DDBJ whole genome shotgun (WGS) entry which is preliminary data.</text>
</comment>
<dbReference type="Pfam" id="PF07963">
    <property type="entry name" value="N_methyl"/>
    <property type="match status" value="1"/>
</dbReference>
<dbReference type="PROSITE" id="PS00409">
    <property type="entry name" value="PROKAR_NTER_METHYL"/>
    <property type="match status" value="1"/>
</dbReference>
<dbReference type="InterPro" id="IPR011453">
    <property type="entry name" value="DUF1559"/>
</dbReference>
<evidence type="ECO:0000313" key="4">
    <source>
        <dbReference type="Proteomes" id="UP000315471"/>
    </source>
</evidence>
<keyword evidence="1" id="KW-0812">Transmembrane</keyword>
<dbReference type="InterPro" id="IPR012902">
    <property type="entry name" value="N_methyl_site"/>
</dbReference>
<feature type="domain" description="DUF1559" evidence="2">
    <location>
        <begin position="93"/>
        <end position="398"/>
    </location>
</feature>
<dbReference type="InterPro" id="IPR027558">
    <property type="entry name" value="Pre_pil_HX9DG_C"/>
</dbReference>
<dbReference type="PANTHER" id="PTHR30093">
    <property type="entry name" value="GENERAL SECRETION PATHWAY PROTEIN G"/>
    <property type="match status" value="1"/>
</dbReference>
<protein>
    <recommendedName>
        <fullName evidence="2">DUF1559 domain-containing protein</fullName>
    </recommendedName>
</protein>
<dbReference type="NCBIfam" id="TIGR04294">
    <property type="entry name" value="pre_pil_HX9DG"/>
    <property type="match status" value="1"/>
</dbReference>
<dbReference type="Pfam" id="PF07596">
    <property type="entry name" value="SBP_bac_10"/>
    <property type="match status" value="1"/>
</dbReference>
<reference evidence="3 4" key="1">
    <citation type="submission" date="2019-02" db="EMBL/GenBank/DDBJ databases">
        <title>Deep-cultivation of Planctomycetes and their phenomic and genomic characterization uncovers novel biology.</title>
        <authorList>
            <person name="Wiegand S."/>
            <person name="Jogler M."/>
            <person name="Boedeker C."/>
            <person name="Pinto D."/>
            <person name="Vollmers J."/>
            <person name="Rivas-Marin E."/>
            <person name="Kohn T."/>
            <person name="Peeters S.H."/>
            <person name="Heuer A."/>
            <person name="Rast P."/>
            <person name="Oberbeckmann S."/>
            <person name="Bunk B."/>
            <person name="Jeske O."/>
            <person name="Meyerdierks A."/>
            <person name="Storesund J.E."/>
            <person name="Kallscheuer N."/>
            <person name="Luecker S."/>
            <person name="Lage O.M."/>
            <person name="Pohl T."/>
            <person name="Merkel B.J."/>
            <person name="Hornburger P."/>
            <person name="Mueller R.-W."/>
            <person name="Bruemmer F."/>
            <person name="Labrenz M."/>
            <person name="Spormann A.M."/>
            <person name="Op Den Camp H."/>
            <person name="Overmann J."/>
            <person name="Amann R."/>
            <person name="Jetten M.S.M."/>
            <person name="Mascher T."/>
            <person name="Medema M.H."/>
            <person name="Devos D.P."/>
            <person name="Kaster A.-K."/>
            <person name="Ovreas L."/>
            <person name="Rohde M."/>
            <person name="Galperin M.Y."/>
            <person name="Jogler C."/>
        </authorList>
    </citation>
    <scope>NUCLEOTIDE SEQUENCE [LARGE SCALE GENOMIC DNA]</scope>
    <source>
        <strain evidence="3 4">Q31b</strain>
    </source>
</reference>
<keyword evidence="1" id="KW-0472">Membrane</keyword>
<keyword evidence="1" id="KW-1133">Transmembrane helix</keyword>
<organism evidence="3 4">
    <name type="scientific">Novipirellula aureliae</name>
    <dbReference type="NCBI Taxonomy" id="2527966"/>
    <lineage>
        <taxon>Bacteria</taxon>
        <taxon>Pseudomonadati</taxon>
        <taxon>Planctomycetota</taxon>
        <taxon>Planctomycetia</taxon>
        <taxon>Pirellulales</taxon>
        <taxon>Pirellulaceae</taxon>
        <taxon>Novipirellula</taxon>
    </lineage>
</organism>
<name>A0A5C6DLE3_9BACT</name>